<protein>
    <submittedName>
        <fullName evidence="2">Uncharacterized protein</fullName>
    </submittedName>
</protein>
<keyword evidence="3" id="KW-1185">Reference proteome</keyword>
<gene>
    <name evidence="2" type="ORF">FHG89_08555</name>
</gene>
<comment type="caution">
    <text evidence="2">The sequence shown here is derived from an EMBL/GenBank/DDBJ whole genome shotgun (WGS) entry which is preliminary data.</text>
</comment>
<name>A0A5C4QW10_9ACTN</name>
<feature type="region of interest" description="Disordered" evidence="1">
    <location>
        <begin position="30"/>
        <end position="153"/>
    </location>
</feature>
<feature type="compositionally biased region" description="Low complexity" evidence="1">
    <location>
        <begin position="102"/>
        <end position="123"/>
    </location>
</feature>
<dbReference type="EMBL" id="VDFY01000116">
    <property type="protein sequence ID" value="TNH30255.1"/>
    <property type="molecule type" value="Genomic_DNA"/>
</dbReference>
<proteinExistence type="predicted"/>
<organism evidence="2 3">
    <name type="scientific">Micromonospora orduensis</name>
    <dbReference type="NCBI Taxonomy" id="1420891"/>
    <lineage>
        <taxon>Bacteria</taxon>
        <taxon>Bacillati</taxon>
        <taxon>Actinomycetota</taxon>
        <taxon>Actinomycetes</taxon>
        <taxon>Micromonosporales</taxon>
        <taxon>Micromonosporaceae</taxon>
        <taxon>Micromonospora</taxon>
    </lineage>
</organism>
<evidence type="ECO:0000313" key="2">
    <source>
        <dbReference type="EMBL" id="TNH30255.1"/>
    </source>
</evidence>
<evidence type="ECO:0000256" key="1">
    <source>
        <dbReference type="SAM" id="MobiDB-lite"/>
    </source>
</evidence>
<reference evidence="2 3" key="1">
    <citation type="submission" date="2019-06" db="EMBL/GenBank/DDBJ databases">
        <title>Micromonospora ordensis sp. nov., isolated from deep marine sediment.</title>
        <authorList>
            <person name="Veyisoglu A."/>
            <person name="Carro L."/>
            <person name="Klenk H.-P."/>
            <person name="Sahin N."/>
        </authorList>
    </citation>
    <scope>NUCLEOTIDE SEQUENCE [LARGE SCALE GENOMIC DNA]</scope>
    <source>
        <strain evidence="2 3">S2509</strain>
    </source>
</reference>
<evidence type="ECO:0000313" key="3">
    <source>
        <dbReference type="Proteomes" id="UP000306145"/>
    </source>
</evidence>
<dbReference type="AlphaFoldDB" id="A0A5C4QW10"/>
<dbReference type="Proteomes" id="UP000306145">
    <property type="component" value="Unassembled WGS sequence"/>
</dbReference>
<sequence length="153" mass="15066">MTDSTAAVPSRPSVPTSYRALTVLADVDAAAGPLTRPGDGDAVATRGDGALLLRDGRGDTVRRSTPAGVGPPVGDTAAGTVGRNTGGAARGPSPLSRVRNDSNATTSNATSTHTPSSTTTHGTDANSRAVRASAAPSGRTAIRSPLVPTDAPA</sequence>
<accession>A0A5C4QW10</accession>
<dbReference type="RefSeq" id="WP_139583824.1">
    <property type="nucleotide sequence ID" value="NZ_VDFY01000116.1"/>
</dbReference>